<dbReference type="PANTHER" id="PTHR30033:SF1">
    <property type="entry name" value="FLAGELLAR HOOK-ASSOCIATED PROTEIN 1"/>
    <property type="match status" value="1"/>
</dbReference>
<feature type="domain" description="Flagellar hook-associated protein FlgK helical" evidence="10">
    <location>
        <begin position="102"/>
        <end position="387"/>
    </location>
</feature>
<reference evidence="11 12" key="1">
    <citation type="submission" date="2023-03" db="EMBL/GenBank/DDBJ databases">
        <title>Bacillus Genome Sequencing.</title>
        <authorList>
            <person name="Dunlap C."/>
        </authorList>
    </citation>
    <scope>NUCLEOTIDE SEQUENCE [LARGE SCALE GENOMIC DNA]</scope>
    <source>
        <strain evidence="11 12">B-23453</strain>
    </source>
</reference>
<dbReference type="PRINTS" id="PR01005">
    <property type="entry name" value="FLGHOOKAP1"/>
</dbReference>
<keyword evidence="11" id="KW-0966">Cell projection</keyword>
<dbReference type="NCBIfam" id="TIGR02492">
    <property type="entry name" value="flgK_ends"/>
    <property type="match status" value="1"/>
</dbReference>
<feature type="domain" description="Flagellar basal-body/hook protein C-terminal" evidence="9">
    <location>
        <begin position="516"/>
        <end position="554"/>
    </location>
</feature>
<dbReference type="EMBL" id="JARMAB010000022">
    <property type="protein sequence ID" value="MED1204376.1"/>
    <property type="molecule type" value="Genomic_DNA"/>
</dbReference>
<evidence type="ECO:0000256" key="5">
    <source>
        <dbReference type="ARBA" id="ARBA00022525"/>
    </source>
</evidence>
<dbReference type="Pfam" id="PF22638">
    <property type="entry name" value="FlgK_D1"/>
    <property type="match status" value="1"/>
</dbReference>
<dbReference type="RefSeq" id="WP_066269454.1">
    <property type="nucleotide sequence ID" value="NZ_JARMAB010000022.1"/>
</dbReference>
<evidence type="ECO:0000256" key="2">
    <source>
        <dbReference type="ARBA" id="ARBA00004613"/>
    </source>
</evidence>
<dbReference type="PANTHER" id="PTHR30033">
    <property type="entry name" value="FLAGELLAR HOOK-ASSOCIATED PROTEIN 1"/>
    <property type="match status" value="1"/>
</dbReference>
<gene>
    <name evidence="7 11" type="primary">flgK</name>
    <name evidence="11" type="ORF">P4T90_15110</name>
</gene>
<keyword evidence="11" id="KW-0282">Flagellum</keyword>
<protein>
    <recommendedName>
        <fullName evidence="4 7">Flagellar hook-associated protein 1</fullName>
        <shortName evidence="7">HAP1</shortName>
    </recommendedName>
</protein>
<sequence>MTSTFFGLETAYRGLTAQQSALSTVAQNVSNANTPGYTRQRVNMVATDAFPSPGMNSPQIAGTLGTGVTTGSVQRIRDQFLDTQYRGQNTQLGEWSAKSDALSQMENIMNEPSDSGLSATMGQFYQSLQDLSTNPEDEGSRSVVLQNGTAVADTFHYINDSLTSIQGNLGDQIGSSVTDINSTLQQISDLNKQIGTVEANGNLPNDLYDQRDNLVDQLSSYMNIKVDRVPSGGNASAMAEGQYNISMVNPDGSQIQLVQKGTNASIAIKGGIDTNNDGIPDRPNGNQAVSAITVSQLGDPQTVAKEIGISTNGTIGISAGKLSGLIENFGYTDTTTDAQGNAVTSTKGYYPQMMDNLDKLAYTFGTVFNAVQDQGYDLNGQKGTDFFTFGSLSDYHGAAAAINEVSNLTTSQIAAASSNTLDSNGKPIAAKAGDGNNAINLAGVQDYDLSKPITLGGGMGTLDLSANSSNIFQTGTISSNYQGMIGKLGVDSQQASRLSTNSTTLLQSVDNNRQSVSSVSIDEEMTNMIKYQQAYSASARMVTMMDDILDKVVNGLGTGGR</sequence>
<keyword evidence="11" id="KW-0969">Cilium</keyword>
<comment type="subcellular location">
    <subcellularLocation>
        <location evidence="1 7">Bacterial flagellum</location>
    </subcellularLocation>
    <subcellularLocation>
        <location evidence="2 7">Secreted</location>
    </subcellularLocation>
</comment>
<evidence type="ECO:0000259" key="9">
    <source>
        <dbReference type="Pfam" id="PF06429"/>
    </source>
</evidence>
<dbReference type="SUPFAM" id="SSF64518">
    <property type="entry name" value="Phase 1 flagellin"/>
    <property type="match status" value="1"/>
</dbReference>
<keyword evidence="12" id="KW-1185">Reference proteome</keyword>
<dbReference type="Proteomes" id="UP001341444">
    <property type="component" value="Unassembled WGS sequence"/>
</dbReference>
<evidence type="ECO:0000256" key="6">
    <source>
        <dbReference type="ARBA" id="ARBA00023143"/>
    </source>
</evidence>
<dbReference type="Pfam" id="PF00460">
    <property type="entry name" value="Flg_bb_rod"/>
    <property type="match status" value="1"/>
</dbReference>
<evidence type="ECO:0000313" key="12">
    <source>
        <dbReference type="Proteomes" id="UP001341444"/>
    </source>
</evidence>
<dbReference type="Pfam" id="PF06429">
    <property type="entry name" value="Flg_bbr_C"/>
    <property type="match status" value="1"/>
</dbReference>
<proteinExistence type="inferred from homology"/>
<feature type="domain" description="Flagellar basal body rod protein N-terminal" evidence="8">
    <location>
        <begin position="8"/>
        <end position="38"/>
    </location>
</feature>
<evidence type="ECO:0000256" key="7">
    <source>
        <dbReference type="RuleBase" id="RU362065"/>
    </source>
</evidence>
<evidence type="ECO:0000313" key="11">
    <source>
        <dbReference type="EMBL" id="MED1204376.1"/>
    </source>
</evidence>
<dbReference type="InterPro" id="IPR053927">
    <property type="entry name" value="FlgK_helical"/>
</dbReference>
<dbReference type="InterPro" id="IPR001444">
    <property type="entry name" value="Flag_bb_rod_N"/>
</dbReference>
<comment type="caution">
    <text evidence="11">The sequence shown here is derived from an EMBL/GenBank/DDBJ whole genome shotgun (WGS) entry which is preliminary data.</text>
</comment>
<organism evidence="11 12">
    <name type="scientific">Heyndrickxia acidicola</name>
    <dbReference type="NCBI Taxonomy" id="209389"/>
    <lineage>
        <taxon>Bacteria</taxon>
        <taxon>Bacillati</taxon>
        <taxon>Bacillota</taxon>
        <taxon>Bacilli</taxon>
        <taxon>Bacillales</taxon>
        <taxon>Bacillaceae</taxon>
        <taxon>Heyndrickxia</taxon>
    </lineage>
</organism>
<evidence type="ECO:0000259" key="8">
    <source>
        <dbReference type="Pfam" id="PF00460"/>
    </source>
</evidence>
<comment type="similarity">
    <text evidence="3 7">Belongs to the flagella basal body rod proteins family.</text>
</comment>
<name>A0ABU6MI82_9BACI</name>
<keyword evidence="5 7" id="KW-0964">Secreted</keyword>
<dbReference type="InterPro" id="IPR002371">
    <property type="entry name" value="FlgK"/>
</dbReference>
<accession>A0ABU6MI82</accession>
<evidence type="ECO:0000259" key="10">
    <source>
        <dbReference type="Pfam" id="PF22638"/>
    </source>
</evidence>
<evidence type="ECO:0000256" key="1">
    <source>
        <dbReference type="ARBA" id="ARBA00004365"/>
    </source>
</evidence>
<dbReference type="InterPro" id="IPR010930">
    <property type="entry name" value="Flg_bb/hook_C_dom"/>
</dbReference>
<evidence type="ECO:0000256" key="4">
    <source>
        <dbReference type="ARBA" id="ARBA00016244"/>
    </source>
</evidence>
<keyword evidence="6 7" id="KW-0975">Bacterial flagellum</keyword>
<evidence type="ECO:0000256" key="3">
    <source>
        <dbReference type="ARBA" id="ARBA00009677"/>
    </source>
</evidence>